<dbReference type="Pfam" id="PF01408">
    <property type="entry name" value="GFO_IDH_MocA"/>
    <property type="match status" value="1"/>
</dbReference>
<keyword evidence="1 3" id="KW-0560">Oxidoreductase</keyword>
<dbReference type="InterPro" id="IPR023794">
    <property type="entry name" value="MI/DCI_dehydrogenase"/>
</dbReference>
<evidence type="ECO:0000256" key="2">
    <source>
        <dbReference type="ARBA" id="ARBA00023027"/>
    </source>
</evidence>
<reference key="1">
    <citation type="submission" date="2017-08" db="EMBL/GenBank/DDBJ databases">
        <title>A dynamic microbial community with high functional redundancy inhabits the cold, oxic subseafloor aquifer.</title>
        <authorList>
            <person name="Tully B.J."/>
            <person name="Wheat C.G."/>
            <person name="Glazer B.T."/>
            <person name="Huber J.A."/>
        </authorList>
    </citation>
    <scope>NUCLEOTIDE SEQUENCE [LARGE SCALE GENOMIC DNA]</scope>
</reference>
<dbReference type="GO" id="GO:0019310">
    <property type="term" value="P:inositol catabolic process"/>
    <property type="evidence" value="ECO:0007669"/>
    <property type="project" value="UniProtKB-UniRule"/>
</dbReference>
<comment type="catalytic activity">
    <reaction evidence="3">
        <text>myo-inositol + NAD(+) = scyllo-inosose + NADH + H(+)</text>
        <dbReference type="Rhea" id="RHEA:16949"/>
        <dbReference type="ChEBI" id="CHEBI:15378"/>
        <dbReference type="ChEBI" id="CHEBI:17268"/>
        <dbReference type="ChEBI" id="CHEBI:17811"/>
        <dbReference type="ChEBI" id="CHEBI:57540"/>
        <dbReference type="ChEBI" id="CHEBI:57945"/>
        <dbReference type="EC" id="1.1.1.18"/>
    </reaction>
</comment>
<evidence type="ECO:0000313" key="6">
    <source>
        <dbReference type="EMBL" id="PCJ02548.1"/>
    </source>
</evidence>
<protein>
    <recommendedName>
        <fullName evidence="3">Inositol 2-dehydrogenase</fullName>
        <ecNumber evidence="3">1.1.1.18</ecNumber>
    </recommendedName>
    <alternativeName>
        <fullName evidence="3">Myo-inositol 2-dehydrogenase</fullName>
        <shortName evidence="3">MI 2-dehydrogenase</shortName>
    </alternativeName>
</protein>
<dbReference type="PANTHER" id="PTHR43593:SF1">
    <property type="entry name" value="INOSITOL 2-DEHYDROGENASE"/>
    <property type="match status" value="1"/>
</dbReference>
<dbReference type="InterPro" id="IPR000683">
    <property type="entry name" value="Gfo/Idh/MocA-like_OxRdtase_N"/>
</dbReference>
<evidence type="ECO:0000259" key="4">
    <source>
        <dbReference type="Pfam" id="PF01408"/>
    </source>
</evidence>
<sequence length="336" mass="36363">MTKILKVGVIGTGMIGQDHMRRLTDIIPNVAVTGLTDFDADRAKQAAQKVPDVEIFDSTEALIASDNVDAILICSWGAAHEEAILPAIAAGKPILCEKPLAATQEACLRIIEAEVKHGKRLIQVGYMRRYDASYKAMKKVIENGDIGDPLIFHSIHRNPNVPSHYTGDMAISDTMVHDIDVSRWLLDSEVAKIRVVGSKQNSKGGGLRDPLMALLEMENNTLASIEVSVNIGYGYDIQGEISAEDGTVSLGETNKVVVKRQGRFEGEVLTDWKLRFVDAYDAELAQWVDAAREGGATGPSAWDGYAIQAVSDAGILSANSGKVVELDMADKPALYL</sequence>
<accession>A0A2A4Z7K7</accession>
<evidence type="ECO:0000256" key="1">
    <source>
        <dbReference type="ARBA" id="ARBA00023002"/>
    </source>
</evidence>
<dbReference type="PANTHER" id="PTHR43593">
    <property type="match status" value="1"/>
</dbReference>
<feature type="domain" description="Gfo/Idh/MocA-like oxidoreductase N-terminal" evidence="4">
    <location>
        <begin position="5"/>
        <end position="125"/>
    </location>
</feature>
<dbReference type="GO" id="GO:0000166">
    <property type="term" value="F:nucleotide binding"/>
    <property type="evidence" value="ECO:0007669"/>
    <property type="project" value="InterPro"/>
</dbReference>
<keyword evidence="2 3" id="KW-0520">NAD</keyword>
<evidence type="ECO:0000256" key="3">
    <source>
        <dbReference type="HAMAP-Rule" id="MF_01671"/>
    </source>
</evidence>
<feature type="domain" description="Gfo/Idh/MocA-like oxidoreductase C-terminal" evidence="5">
    <location>
        <begin position="138"/>
        <end position="326"/>
    </location>
</feature>
<dbReference type="GO" id="GO:0050112">
    <property type="term" value="F:inositol 2-dehydrogenase (NAD+) activity"/>
    <property type="evidence" value="ECO:0007669"/>
    <property type="project" value="UniProtKB-UniRule"/>
</dbReference>
<name>A0A2A4Z7K7_9PROT</name>
<comment type="function">
    <text evidence="3">Involved in the oxidation of myo-inositol (MI) to 2-keto-myo-inositol (2KMI or 2-inosose).</text>
</comment>
<dbReference type="SUPFAM" id="SSF51735">
    <property type="entry name" value="NAD(P)-binding Rossmann-fold domains"/>
    <property type="match status" value="1"/>
</dbReference>
<dbReference type="InterPro" id="IPR050424">
    <property type="entry name" value="Gfo-Idh-MocA_inositol_DH"/>
</dbReference>
<comment type="similarity">
    <text evidence="3">Belongs to the Gfo/Idh/MocA family.</text>
</comment>
<proteinExistence type="inferred from homology"/>
<dbReference type="InterPro" id="IPR036291">
    <property type="entry name" value="NAD(P)-bd_dom_sf"/>
</dbReference>
<dbReference type="SUPFAM" id="SSF55347">
    <property type="entry name" value="Glyceraldehyde-3-phosphate dehydrogenase-like, C-terminal domain"/>
    <property type="match status" value="1"/>
</dbReference>
<comment type="caution">
    <text evidence="6">The sequence shown here is derived from an EMBL/GenBank/DDBJ whole genome shotgun (WGS) entry which is preliminary data.</text>
</comment>
<organism evidence="6">
    <name type="scientific">OCS116 cluster bacterium</name>
    <dbReference type="NCBI Taxonomy" id="2030921"/>
    <lineage>
        <taxon>Bacteria</taxon>
        <taxon>Pseudomonadati</taxon>
        <taxon>Pseudomonadota</taxon>
        <taxon>Alphaproteobacteria</taxon>
        <taxon>OCS116 cluster</taxon>
    </lineage>
</organism>
<dbReference type="HAMAP" id="MF_01671">
    <property type="entry name" value="IolG"/>
    <property type="match status" value="1"/>
</dbReference>
<dbReference type="Gene3D" id="3.30.360.10">
    <property type="entry name" value="Dihydrodipicolinate Reductase, domain 2"/>
    <property type="match status" value="1"/>
</dbReference>
<dbReference type="EMBL" id="NVUS01000004">
    <property type="protein sequence ID" value="PCJ02548.1"/>
    <property type="molecule type" value="Genomic_DNA"/>
</dbReference>
<gene>
    <name evidence="3" type="primary">iolG</name>
    <name evidence="6" type="ORF">COB13_04990</name>
</gene>
<reference evidence="6" key="2">
    <citation type="journal article" date="2018" name="ISME J.">
        <title>A dynamic microbial community with high functional redundancy inhabits the cold, oxic subseafloor aquifer.</title>
        <authorList>
            <person name="Tully B.J."/>
            <person name="Wheat C.G."/>
            <person name="Glazer B.T."/>
            <person name="Huber J.A."/>
        </authorList>
    </citation>
    <scope>NUCLEOTIDE SEQUENCE</scope>
    <source>
        <strain evidence="6">NORP83</strain>
    </source>
</reference>
<dbReference type="AlphaFoldDB" id="A0A2A4Z7K7"/>
<dbReference type="InterPro" id="IPR004104">
    <property type="entry name" value="Gfo/Idh/MocA-like_OxRdtase_C"/>
</dbReference>
<evidence type="ECO:0000259" key="5">
    <source>
        <dbReference type="Pfam" id="PF02894"/>
    </source>
</evidence>
<dbReference type="Gene3D" id="3.40.50.720">
    <property type="entry name" value="NAD(P)-binding Rossmann-like Domain"/>
    <property type="match status" value="1"/>
</dbReference>
<dbReference type="Pfam" id="PF02894">
    <property type="entry name" value="GFO_IDH_MocA_C"/>
    <property type="match status" value="1"/>
</dbReference>
<comment type="subunit">
    <text evidence="3">Homotetramer.</text>
</comment>
<dbReference type="EC" id="1.1.1.18" evidence="3"/>